<name>A0ABY3QHE2_9BRAD</name>
<keyword evidence="2" id="KW-0812">Transmembrane</keyword>
<dbReference type="InterPro" id="IPR014710">
    <property type="entry name" value="RmlC-like_jellyroll"/>
</dbReference>
<evidence type="ECO:0000256" key="1">
    <source>
        <dbReference type="SAM" id="Coils"/>
    </source>
</evidence>
<keyword evidence="5" id="KW-1185">Reference proteome</keyword>
<keyword evidence="2" id="KW-1133">Transmembrane helix</keyword>
<organism evidence="4 5">
    <name type="scientific">Bradyrhizobium barranii</name>
    <dbReference type="NCBI Taxonomy" id="2992140"/>
    <lineage>
        <taxon>Bacteria</taxon>
        <taxon>Pseudomonadati</taxon>
        <taxon>Pseudomonadota</taxon>
        <taxon>Alphaproteobacteria</taxon>
        <taxon>Hyphomicrobiales</taxon>
        <taxon>Nitrobacteraceae</taxon>
        <taxon>Bradyrhizobium</taxon>
    </lineage>
</organism>
<dbReference type="Proteomes" id="UP001430990">
    <property type="component" value="Chromosome"/>
</dbReference>
<proteinExistence type="predicted"/>
<gene>
    <name evidence="4" type="ORF">BjapCC829_34755</name>
</gene>
<keyword evidence="2" id="KW-0472">Membrane</keyword>
<feature type="coiled-coil region" evidence="1">
    <location>
        <begin position="246"/>
        <end position="280"/>
    </location>
</feature>
<dbReference type="Pfam" id="PF00027">
    <property type="entry name" value="cNMP_binding"/>
    <property type="match status" value="1"/>
</dbReference>
<accession>A0ABY3QHE2</accession>
<evidence type="ECO:0000313" key="4">
    <source>
        <dbReference type="EMBL" id="UFW85044.1"/>
    </source>
</evidence>
<feature type="transmembrane region" description="Helical" evidence="2">
    <location>
        <begin position="54"/>
        <end position="78"/>
    </location>
</feature>
<feature type="domain" description="Cyclic nucleotide-binding" evidence="3">
    <location>
        <begin position="150"/>
        <end position="229"/>
    </location>
</feature>
<evidence type="ECO:0000256" key="2">
    <source>
        <dbReference type="SAM" id="Phobius"/>
    </source>
</evidence>
<sequence length="283" mass="31730">MGDPMSSSADLSTILNRILDTAADNLRIAKILVQMGLDPNNITYDALFDRLLEIVLANITLANMFALVGAIFFVATLLMQRMVPLRVANMVGCAFFATSGALSGSAATFLLYLLLLPVNAVRLRQLLRLVKKARSATQGDMSMEWIKPFMTERKYRRGDTLFKIHDTANEMFLTVTGKFLVKEINVEIPPGRLMGELGFLTPNNWRTGTVECIEDGQVLTITYERLLEIYFQSNQQFGYYILLLTSQRLLENNHRLQENISRLEATLAQEKAARETAAARGIA</sequence>
<keyword evidence="1" id="KW-0175">Coiled coil</keyword>
<dbReference type="EMBL" id="CP088100">
    <property type="protein sequence ID" value="UFW85044.1"/>
    <property type="molecule type" value="Genomic_DNA"/>
</dbReference>
<feature type="transmembrane region" description="Helical" evidence="2">
    <location>
        <begin position="90"/>
        <end position="115"/>
    </location>
</feature>
<reference evidence="4" key="1">
    <citation type="submission" date="2021-11" db="EMBL/GenBank/DDBJ databases">
        <title>Australian commercial rhizobial inoculants.</title>
        <authorList>
            <person name="Kohlmeier M.G."/>
            <person name="O'Hara G.W."/>
            <person name="Colombi E."/>
            <person name="Ramsay J.P."/>
            <person name="Terpolilli J."/>
        </authorList>
    </citation>
    <scope>NUCLEOTIDE SEQUENCE</scope>
    <source>
        <strain evidence="4">CC829</strain>
    </source>
</reference>
<dbReference type="Gene3D" id="2.60.120.10">
    <property type="entry name" value="Jelly Rolls"/>
    <property type="match status" value="1"/>
</dbReference>
<dbReference type="SUPFAM" id="SSF51206">
    <property type="entry name" value="cAMP-binding domain-like"/>
    <property type="match status" value="1"/>
</dbReference>
<dbReference type="InterPro" id="IPR000595">
    <property type="entry name" value="cNMP-bd_dom"/>
</dbReference>
<evidence type="ECO:0000313" key="5">
    <source>
        <dbReference type="Proteomes" id="UP001430990"/>
    </source>
</evidence>
<dbReference type="InterPro" id="IPR018490">
    <property type="entry name" value="cNMP-bd_dom_sf"/>
</dbReference>
<dbReference type="CDD" id="cd00038">
    <property type="entry name" value="CAP_ED"/>
    <property type="match status" value="1"/>
</dbReference>
<protein>
    <submittedName>
        <fullName evidence="4">Cyclic nucleotide-binding domain-containing protein</fullName>
    </submittedName>
</protein>
<dbReference type="PROSITE" id="PS50042">
    <property type="entry name" value="CNMP_BINDING_3"/>
    <property type="match status" value="1"/>
</dbReference>
<evidence type="ECO:0000259" key="3">
    <source>
        <dbReference type="PROSITE" id="PS50042"/>
    </source>
</evidence>